<feature type="transmembrane region" description="Helical" evidence="5">
    <location>
        <begin position="253"/>
        <end position="272"/>
    </location>
</feature>
<evidence type="ECO:0000256" key="3">
    <source>
        <dbReference type="ARBA" id="ARBA00022989"/>
    </source>
</evidence>
<evidence type="ECO:0000256" key="2">
    <source>
        <dbReference type="ARBA" id="ARBA00022692"/>
    </source>
</evidence>
<dbReference type="PANTHER" id="PTHR11040:SF140">
    <property type="entry name" value="ZRT (ZRT), IRT- (IRT-) LIKE PROTEIN TRANSPORTER"/>
    <property type="match status" value="1"/>
</dbReference>
<keyword evidence="2 5" id="KW-0812">Transmembrane</keyword>
<organism evidence="7">
    <name type="scientific">Aureoumbra lagunensis</name>
    <dbReference type="NCBI Taxonomy" id="44058"/>
    <lineage>
        <taxon>Eukaryota</taxon>
        <taxon>Sar</taxon>
        <taxon>Stramenopiles</taxon>
        <taxon>Ochrophyta</taxon>
        <taxon>Pelagophyceae</taxon>
        <taxon>Pelagomonadales</taxon>
        <taxon>Aureoumbra</taxon>
    </lineage>
</organism>
<feature type="signal peptide" evidence="6">
    <location>
        <begin position="1"/>
        <end position="22"/>
    </location>
</feature>
<feature type="transmembrane region" description="Helical" evidence="5">
    <location>
        <begin position="103"/>
        <end position="124"/>
    </location>
</feature>
<feature type="transmembrane region" description="Helical" evidence="5">
    <location>
        <begin position="278"/>
        <end position="297"/>
    </location>
</feature>
<feature type="transmembrane region" description="Helical" evidence="5">
    <location>
        <begin position="191"/>
        <end position="212"/>
    </location>
</feature>
<comment type="subcellular location">
    <subcellularLocation>
        <location evidence="1">Membrane</location>
        <topology evidence="1">Multi-pass membrane protein</topology>
    </subcellularLocation>
</comment>
<feature type="transmembrane region" description="Helical" evidence="5">
    <location>
        <begin position="218"/>
        <end position="241"/>
    </location>
</feature>
<evidence type="ECO:0000256" key="5">
    <source>
        <dbReference type="SAM" id="Phobius"/>
    </source>
</evidence>
<dbReference type="GO" id="GO:0016020">
    <property type="term" value="C:membrane"/>
    <property type="evidence" value="ECO:0007669"/>
    <property type="project" value="UniProtKB-SubCell"/>
</dbReference>
<dbReference type="InterPro" id="IPR003689">
    <property type="entry name" value="ZIP"/>
</dbReference>
<feature type="chain" id="PRO_5030740630" evidence="6">
    <location>
        <begin position="23"/>
        <end position="344"/>
    </location>
</feature>
<dbReference type="GO" id="GO:0005385">
    <property type="term" value="F:zinc ion transmembrane transporter activity"/>
    <property type="evidence" value="ECO:0007669"/>
    <property type="project" value="TreeGrafter"/>
</dbReference>
<evidence type="ECO:0000256" key="1">
    <source>
        <dbReference type="ARBA" id="ARBA00004141"/>
    </source>
</evidence>
<accession>A0A7S3NKJ4</accession>
<reference evidence="7" key="1">
    <citation type="submission" date="2021-01" db="EMBL/GenBank/DDBJ databases">
        <authorList>
            <person name="Corre E."/>
            <person name="Pelletier E."/>
            <person name="Niang G."/>
            <person name="Scheremetjew M."/>
            <person name="Finn R."/>
            <person name="Kale V."/>
            <person name="Holt S."/>
            <person name="Cochrane G."/>
            <person name="Meng A."/>
            <person name="Brown T."/>
            <person name="Cohen L."/>
        </authorList>
    </citation>
    <scope>NUCLEOTIDE SEQUENCE</scope>
    <source>
        <strain evidence="7">CCMP1510</strain>
    </source>
</reference>
<feature type="transmembrane region" description="Helical" evidence="5">
    <location>
        <begin position="318"/>
        <end position="336"/>
    </location>
</feature>
<evidence type="ECO:0000256" key="4">
    <source>
        <dbReference type="ARBA" id="ARBA00023136"/>
    </source>
</evidence>
<sequence>MIMRSLVILTSALVLGFQPLHALPPSKSRAVIVRHNRLVKESLKTEFDVHKKSLTLIKKIPRGGQIDSLLGLKLGLAASLCSLNVACWAIPLRFKSFRNSEKALSLASTFSGGVFLSLAFAHLIPEAAESFAGAAIDAGAAMQFSCIWTLFGYLIIWGVEHLSVYLQNRNTLAFTSSGSHHQQTPKNNGGAALLLAALSIHSILETMALAVAKTKFAAILLAASIALHQPAESIALLVTLLRAGLVGKKLRRLLITFSIMGPIGSALGLFLHDVVSNPLLDAILIALTAGTFVYVGATEVIPEEFDSEASTEQLPQKAAYLLSGVASMLALVHFSARLEKSVLL</sequence>
<keyword evidence="6" id="KW-0732">Signal</keyword>
<dbReference type="PANTHER" id="PTHR11040">
    <property type="entry name" value="ZINC/IRON TRANSPORTER"/>
    <property type="match status" value="1"/>
</dbReference>
<feature type="transmembrane region" description="Helical" evidence="5">
    <location>
        <begin position="130"/>
        <end position="159"/>
    </location>
</feature>
<dbReference type="Pfam" id="PF02535">
    <property type="entry name" value="Zip"/>
    <property type="match status" value="1"/>
</dbReference>
<evidence type="ECO:0000313" key="7">
    <source>
        <dbReference type="EMBL" id="CAE0363634.1"/>
    </source>
</evidence>
<name>A0A7S3NKJ4_9STRA</name>
<protein>
    <submittedName>
        <fullName evidence="7">Uncharacterized protein</fullName>
    </submittedName>
</protein>
<evidence type="ECO:0000256" key="6">
    <source>
        <dbReference type="SAM" id="SignalP"/>
    </source>
</evidence>
<keyword evidence="3 5" id="KW-1133">Transmembrane helix</keyword>
<dbReference type="AlphaFoldDB" id="A0A7S3NKJ4"/>
<gene>
    <name evidence="7" type="ORF">ALAG00032_LOCUS4375</name>
</gene>
<proteinExistence type="predicted"/>
<dbReference type="EMBL" id="HBIJ01006232">
    <property type="protein sequence ID" value="CAE0363634.1"/>
    <property type="molecule type" value="Transcribed_RNA"/>
</dbReference>
<keyword evidence="4 5" id="KW-0472">Membrane</keyword>